<reference evidence="3 4" key="1">
    <citation type="submission" date="2020-04" db="EMBL/GenBank/DDBJ databases">
        <title>Perkinsus chesapeaki whole genome sequence.</title>
        <authorList>
            <person name="Bogema D.R."/>
        </authorList>
    </citation>
    <scope>NUCLEOTIDE SEQUENCE [LARGE SCALE GENOMIC DNA]</scope>
    <source>
        <strain evidence="3">ATCC PRA-425</strain>
    </source>
</reference>
<keyword evidence="4" id="KW-1185">Reference proteome</keyword>
<dbReference type="Proteomes" id="UP000591131">
    <property type="component" value="Unassembled WGS sequence"/>
</dbReference>
<evidence type="ECO:0000259" key="2">
    <source>
        <dbReference type="PROSITE" id="PS51767"/>
    </source>
</evidence>
<comment type="similarity">
    <text evidence="1">Belongs to the peptidase A1 family.</text>
</comment>
<dbReference type="InterPro" id="IPR034164">
    <property type="entry name" value="Pepsin-like_dom"/>
</dbReference>
<dbReference type="Gene3D" id="2.40.70.10">
    <property type="entry name" value="Acid Proteases"/>
    <property type="match status" value="1"/>
</dbReference>
<dbReference type="PANTHER" id="PTHR47966">
    <property type="entry name" value="BETA-SITE APP-CLEAVING ENZYME, ISOFORM A-RELATED"/>
    <property type="match status" value="1"/>
</dbReference>
<organism evidence="3 4">
    <name type="scientific">Perkinsus chesapeaki</name>
    <name type="common">Clam parasite</name>
    <name type="synonym">Perkinsus andrewsi</name>
    <dbReference type="NCBI Taxonomy" id="330153"/>
    <lineage>
        <taxon>Eukaryota</taxon>
        <taxon>Sar</taxon>
        <taxon>Alveolata</taxon>
        <taxon>Perkinsozoa</taxon>
        <taxon>Perkinsea</taxon>
        <taxon>Perkinsida</taxon>
        <taxon>Perkinsidae</taxon>
        <taxon>Perkinsus</taxon>
    </lineage>
</organism>
<protein>
    <recommendedName>
        <fullName evidence="2">Peptidase A1 domain-containing protein</fullName>
    </recommendedName>
</protein>
<dbReference type="InterPro" id="IPR021109">
    <property type="entry name" value="Peptidase_aspartic_dom_sf"/>
</dbReference>
<proteinExistence type="inferred from homology"/>
<sequence>MDLTTLYYDPMPGVPVHPELNWTARFLTTSITLFDHHGIMEVGGVNLGDVEFNLICDKIDLGERTEPHALFGLGMQMGQSRPILEQLYSTGKIDDLSFSLYLQPSWKTPSGLLRLGGADPQRYVGQMEYFRVAPGHEWALYINYVDINDHRVPAFGDKALIDTGSNFMMIPAKYWQAFRQYLQRDNVTIPSPNQVEGPLEMPCGGLPALPDVHLGIRSAIKTSFRFTVEPSIFADTSAQRHCTLKLTKSLDDLWIIPNFALRGNYLHFRPQGLGDYKKPLIGFAKLRTQRKG</sequence>
<name>A0A7J6LYB6_PERCH</name>
<evidence type="ECO:0000256" key="1">
    <source>
        <dbReference type="ARBA" id="ARBA00007447"/>
    </source>
</evidence>
<dbReference type="GO" id="GO:0006508">
    <property type="term" value="P:proteolysis"/>
    <property type="evidence" value="ECO:0007669"/>
    <property type="project" value="InterPro"/>
</dbReference>
<dbReference type="CDD" id="cd05471">
    <property type="entry name" value="pepsin_like"/>
    <property type="match status" value="1"/>
</dbReference>
<dbReference type="SUPFAM" id="SSF50630">
    <property type="entry name" value="Acid proteases"/>
    <property type="match status" value="1"/>
</dbReference>
<feature type="domain" description="Peptidase A1" evidence="2">
    <location>
        <begin position="1"/>
        <end position="284"/>
    </location>
</feature>
<dbReference type="OrthoDB" id="771136at2759"/>
<dbReference type="InterPro" id="IPR033121">
    <property type="entry name" value="PEPTIDASE_A1"/>
</dbReference>
<dbReference type="EMBL" id="JAAPAO010000291">
    <property type="protein sequence ID" value="KAF4664278.1"/>
    <property type="molecule type" value="Genomic_DNA"/>
</dbReference>
<dbReference type="PROSITE" id="PS51767">
    <property type="entry name" value="PEPTIDASE_A1"/>
    <property type="match status" value="1"/>
</dbReference>
<dbReference type="PROSITE" id="PS00141">
    <property type="entry name" value="ASP_PROTEASE"/>
    <property type="match status" value="1"/>
</dbReference>
<dbReference type="GO" id="GO:0004190">
    <property type="term" value="F:aspartic-type endopeptidase activity"/>
    <property type="evidence" value="ECO:0007669"/>
    <property type="project" value="InterPro"/>
</dbReference>
<dbReference type="InterPro" id="IPR001969">
    <property type="entry name" value="Aspartic_peptidase_AS"/>
</dbReference>
<gene>
    <name evidence="3" type="ORF">FOL47_005208</name>
</gene>
<dbReference type="AlphaFoldDB" id="A0A7J6LYB6"/>
<evidence type="ECO:0000313" key="3">
    <source>
        <dbReference type="EMBL" id="KAF4664278.1"/>
    </source>
</evidence>
<comment type="caution">
    <text evidence="3">The sequence shown here is derived from an EMBL/GenBank/DDBJ whole genome shotgun (WGS) entry which is preliminary data.</text>
</comment>
<accession>A0A7J6LYB6</accession>
<evidence type="ECO:0000313" key="4">
    <source>
        <dbReference type="Proteomes" id="UP000591131"/>
    </source>
</evidence>
<dbReference type="Pfam" id="PF00026">
    <property type="entry name" value="Asp"/>
    <property type="match status" value="1"/>
</dbReference>
<dbReference type="InterPro" id="IPR001461">
    <property type="entry name" value="Aspartic_peptidase_A1"/>
</dbReference>